<proteinExistence type="predicted"/>
<feature type="signal peptide" evidence="1">
    <location>
        <begin position="1"/>
        <end position="28"/>
    </location>
</feature>
<organism evidence="2 3">
    <name type="scientific">Georhizobium profundi</name>
    <dbReference type="NCBI Taxonomy" id="2341112"/>
    <lineage>
        <taxon>Bacteria</taxon>
        <taxon>Pseudomonadati</taxon>
        <taxon>Pseudomonadota</taxon>
        <taxon>Alphaproteobacteria</taxon>
        <taxon>Hyphomicrobiales</taxon>
        <taxon>Rhizobiaceae</taxon>
        <taxon>Georhizobium</taxon>
    </lineage>
</organism>
<feature type="chain" id="PRO_5018783537" evidence="1">
    <location>
        <begin position="29"/>
        <end position="156"/>
    </location>
</feature>
<dbReference type="OrthoDB" id="344729at2"/>
<evidence type="ECO:0000256" key="1">
    <source>
        <dbReference type="SAM" id="SignalP"/>
    </source>
</evidence>
<keyword evidence="1" id="KW-0732">Signal</keyword>
<accession>A0A3Q8XN33</accession>
<dbReference type="NCBIfam" id="NF041384">
    <property type="entry name" value="YHS_seleno_dom"/>
    <property type="match status" value="1"/>
</dbReference>
<evidence type="ECO:0000313" key="3">
    <source>
        <dbReference type="Proteomes" id="UP000268192"/>
    </source>
</evidence>
<protein>
    <submittedName>
        <fullName evidence="2">Twin-arginine translocation pathway signal protein</fullName>
    </submittedName>
</protein>
<dbReference type="KEGG" id="abaw:D5400_08565"/>
<reference evidence="2 3" key="1">
    <citation type="submission" date="2018-09" db="EMBL/GenBank/DDBJ databases">
        <title>Marinorhizobium profundi gen. nov., sp. nov., isolated from a deep-sea sediment sample from the New Britain Trench and proposal of Marinorhizobiaceae fam. nov. in the order Rhizobiales of the class Alphaproteobacteria.</title>
        <authorList>
            <person name="Cao J."/>
        </authorList>
    </citation>
    <scope>NUCLEOTIDE SEQUENCE [LARGE SCALE GENOMIC DNA]</scope>
    <source>
        <strain evidence="2 3">WS11</strain>
    </source>
</reference>
<keyword evidence="3" id="KW-1185">Reference proteome</keyword>
<dbReference type="Proteomes" id="UP000268192">
    <property type="component" value="Chromosome"/>
</dbReference>
<sequence length="156" mass="17369">MDVLMKRRMLLAVLTAAALWPLMPKAQAEKVDRWFTGLVDGVAVGGYDPVAYFTEGQARRGDPSIALTHEGAIFHFATVENRQAFSADPDRYAPQFGGYCAYAVAEGYTAKGEPEVWDIVDGRLYLNYSRGVQRTWQSDIPGYVRSAQTNWPTLSK</sequence>
<name>A0A3Q8XN33_9HYPH</name>
<dbReference type="AlphaFoldDB" id="A0A3Q8XN33"/>
<evidence type="ECO:0000313" key="2">
    <source>
        <dbReference type="EMBL" id="AZN71313.1"/>
    </source>
</evidence>
<dbReference type="EMBL" id="CP032509">
    <property type="protein sequence ID" value="AZN71313.1"/>
    <property type="molecule type" value="Genomic_DNA"/>
</dbReference>
<gene>
    <name evidence="2" type="ORF">D5400_08565</name>
</gene>